<feature type="transmembrane region" description="Helical" evidence="1">
    <location>
        <begin position="6"/>
        <end position="25"/>
    </location>
</feature>
<dbReference type="EMBL" id="GBXM01006638">
    <property type="protein sequence ID" value="JAI01940.1"/>
    <property type="molecule type" value="Transcribed_RNA"/>
</dbReference>
<keyword evidence="1" id="KW-1133">Transmembrane helix</keyword>
<reference evidence="2" key="1">
    <citation type="submission" date="2014-11" db="EMBL/GenBank/DDBJ databases">
        <authorList>
            <person name="Amaro Gonzalez C."/>
        </authorList>
    </citation>
    <scope>NUCLEOTIDE SEQUENCE</scope>
</reference>
<keyword evidence="1" id="KW-0472">Membrane</keyword>
<reference evidence="2" key="2">
    <citation type="journal article" date="2015" name="Fish Shellfish Immunol.">
        <title>Early steps in the European eel (Anguilla anguilla)-Vibrio vulnificus interaction in the gills: Role of the RtxA13 toxin.</title>
        <authorList>
            <person name="Callol A."/>
            <person name="Pajuelo D."/>
            <person name="Ebbesson L."/>
            <person name="Teles M."/>
            <person name="MacKenzie S."/>
            <person name="Amaro C."/>
        </authorList>
    </citation>
    <scope>NUCLEOTIDE SEQUENCE</scope>
</reference>
<proteinExistence type="predicted"/>
<sequence length="87" mass="10488">MLMIFYSSSVTAINHFVIFHISLVIERLLYRKCYYVCFGFSVEHYITFTVNTFLHLFFYIICFSFTIVSIFKTTDLVQCSTRCEWMF</sequence>
<name>A0A0E9XH15_ANGAN</name>
<dbReference type="AlphaFoldDB" id="A0A0E9XH15"/>
<accession>A0A0E9XH15</accession>
<evidence type="ECO:0000256" key="1">
    <source>
        <dbReference type="SAM" id="Phobius"/>
    </source>
</evidence>
<organism evidence="2">
    <name type="scientific">Anguilla anguilla</name>
    <name type="common">European freshwater eel</name>
    <name type="synonym">Muraena anguilla</name>
    <dbReference type="NCBI Taxonomy" id="7936"/>
    <lineage>
        <taxon>Eukaryota</taxon>
        <taxon>Metazoa</taxon>
        <taxon>Chordata</taxon>
        <taxon>Craniata</taxon>
        <taxon>Vertebrata</taxon>
        <taxon>Euteleostomi</taxon>
        <taxon>Actinopterygii</taxon>
        <taxon>Neopterygii</taxon>
        <taxon>Teleostei</taxon>
        <taxon>Anguilliformes</taxon>
        <taxon>Anguillidae</taxon>
        <taxon>Anguilla</taxon>
    </lineage>
</organism>
<protein>
    <submittedName>
        <fullName evidence="2">Uncharacterized protein</fullName>
    </submittedName>
</protein>
<feature type="transmembrane region" description="Helical" evidence="1">
    <location>
        <begin position="45"/>
        <end position="71"/>
    </location>
</feature>
<evidence type="ECO:0000313" key="2">
    <source>
        <dbReference type="EMBL" id="JAI01940.1"/>
    </source>
</evidence>
<keyword evidence="1" id="KW-0812">Transmembrane</keyword>